<feature type="region of interest" description="Disordered" evidence="1">
    <location>
        <begin position="1"/>
        <end position="134"/>
    </location>
</feature>
<feature type="compositionally biased region" description="Basic and acidic residues" evidence="1">
    <location>
        <begin position="35"/>
        <end position="46"/>
    </location>
</feature>
<dbReference type="RefSeq" id="XP_033652414.1">
    <property type="nucleotide sequence ID" value="XM_033801940.1"/>
</dbReference>
<evidence type="ECO:0000256" key="1">
    <source>
        <dbReference type="SAM" id="MobiDB-lite"/>
    </source>
</evidence>
<proteinExistence type="predicted"/>
<reference evidence="2" key="1">
    <citation type="journal article" date="2020" name="Stud. Mycol.">
        <title>101 Dothideomycetes genomes: a test case for predicting lifestyles and emergence of pathogens.</title>
        <authorList>
            <person name="Haridas S."/>
            <person name="Albert R."/>
            <person name="Binder M."/>
            <person name="Bloem J."/>
            <person name="Labutti K."/>
            <person name="Salamov A."/>
            <person name="Andreopoulos B."/>
            <person name="Baker S."/>
            <person name="Barry K."/>
            <person name="Bills G."/>
            <person name="Bluhm B."/>
            <person name="Cannon C."/>
            <person name="Castanera R."/>
            <person name="Culley D."/>
            <person name="Daum C."/>
            <person name="Ezra D."/>
            <person name="Gonzalez J."/>
            <person name="Henrissat B."/>
            <person name="Kuo A."/>
            <person name="Liang C."/>
            <person name="Lipzen A."/>
            <person name="Lutzoni F."/>
            <person name="Magnuson J."/>
            <person name="Mondo S."/>
            <person name="Nolan M."/>
            <person name="Ohm R."/>
            <person name="Pangilinan J."/>
            <person name="Park H.-J."/>
            <person name="Ramirez L."/>
            <person name="Alfaro M."/>
            <person name="Sun H."/>
            <person name="Tritt A."/>
            <person name="Yoshinaga Y."/>
            <person name="Zwiers L.-H."/>
            <person name="Turgeon B."/>
            <person name="Goodwin S."/>
            <person name="Spatafora J."/>
            <person name="Crous P."/>
            <person name="Grigoriev I."/>
        </authorList>
    </citation>
    <scope>NUCLEOTIDE SEQUENCE</scope>
    <source>
        <strain evidence="2">CBS 379.55</strain>
    </source>
</reference>
<organism evidence="2 3">
    <name type="scientific">Westerdykella ornata</name>
    <dbReference type="NCBI Taxonomy" id="318751"/>
    <lineage>
        <taxon>Eukaryota</taxon>
        <taxon>Fungi</taxon>
        <taxon>Dikarya</taxon>
        <taxon>Ascomycota</taxon>
        <taxon>Pezizomycotina</taxon>
        <taxon>Dothideomycetes</taxon>
        <taxon>Pleosporomycetidae</taxon>
        <taxon>Pleosporales</taxon>
        <taxon>Sporormiaceae</taxon>
        <taxon>Westerdykella</taxon>
    </lineage>
</organism>
<dbReference type="Proteomes" id="UP000800097">
    <property type="component" value="Unassembled WGS sequence"/>
</dbReference>
<dbReference type="AlphaFoldDB" id="A0A6A6JF29"/>
<feature type="compositionally biased region" description="Polar residues" evidence="1">
    <location>
        <begin position="117"/>
        <end position="126"/>
    </location>
</feature>
<protein>
    <submittedName>
        <fullName evidence="2">Uncharacterized protein</fullName>
    </submittedName>
</protein>
<feature type="compositionally biased region" description="Polar residues" evidence="1">
    <location>
        <begin position="85"/>
        <end position="94"/>
    </location>
</feature>
<dbReference type="GeneID" id="54555115"/>
<name>A0A6A6JF29_WESOR</name>
<dbReference type="EMBL" id="ML986500">
    <property type="protein sequence ID" value="KAF2274875.1"/>
    <property type="molecule type" value="Genomic_DNA"/>
</dbReference>
<feature type="compositionally biased region" description="Basic and acidic residues" evidence="1">
    <location>
        <begin position="61"/>
        <end position="73"/>
    </location>
</feature>
<gene>
    <name evidence="2" type="ORF">EI97DRAFT_476470</name>
</gene>
<evidence type="ECO:0000313" key="2">
    <source>
        <dbReference type="EMBL" id="KAF2274875.1"/>
    </source>
</evidence>
<accession>A0A6A6JF29</accession>
<sequence length="134" mass="15654">MHSKHRSRDTSGNHSADYEEDYRPGKSRRTPSSSEKAHRSSFRERLPSGAPPLDNSRGHRRDHEPDARRRERYSVIVEWPVSEAGDQTRSSEGTRGQHHSRRLSNKSEQYNHADDWYSSNARNNRCSVMRHTKE</sequence>
<evidence type="ECO:0000313" key="3">
    <source>
        <dbReference type="Proteomes" id="UP000800097"/>
    </source>
</evidence>
<keyword evidence="3" id="KW-1185">Reference proteome</keyword>